<keyword evidence="7 9" id="KW-0663">Pyridoxal phosphate</keyword>
<feature type="region of interest" description="Disordered" evidence="10">
    <location>
        <begin position="1"/>
        <end position="41"/>
    </location>
</feature>
<dbReference type="SUPFAM" id="SSF53383">
    <property type="entry name" value="PLP-dependent transferases"/>
    <property type="match status" value="1"/>
</dbReference>
<evidence type="ECO:0000256" key="9">
    <source>
        <dbReference type="RuleBase" id="RU003560"/>
    </source>
</evidence>
<keyword evidence="5" id="KW-0641">Proline biosynthesis</keyword>
<feature type="compositionally biased region" description="Low complexity" evidence="10">
    <location>
        <begin position="7"/>
        <end position="30"/>
    </location>
</feature>
<evidence type="ECO:0000256" key="6">
    <source>
        <dbReference type="ARBA" id="ARBA00022679"/>
    </source>
</evidence>
<dbReference type="InterPro" id="IPR049704">
    <property type="entry name" value="Aminotrans_3_PPA_site"/>
</dbReference>
<dbReference type="InterPro" id="IPR015424">
    <property type="entry name" value="PyrdxlP-dep_Trfase"/>
</dbReference>
<reference evidence="11 12" key="1">
    <citation type="submission" date="2020-08" db="EMBL/GenBank/DDBJ databases">
        <title>A Genomic Blueprint of the Chicken Gut Microbiome.</title>
        <authorList>
            <person name="Gilroy R."/>
            <person name="Ravi A."/>
            <person name="Getino M."/>
            <person name="Pursley I."/>
            <person name="Horton D.L."/>
            <person name="Alikhan N.-F."/>
            <person name="Baker D."/>
            <person name="Gharbi K."/>
            <person name="Hall N."/>
            <person name="Watson M."/>
            <person name="Adriaenssens E.M."/>
            <person name="Foster-Nyarko E."/>
            <person name="Jarju S."/>
            <person name="Secka A."/>
            <person name="Antonio M."/>
            <person name="Oren A."/>
            <person name="Chaudhuri R."/>
            <person name="La Ragione R.M."/>
            <person name="Hildebrand F."/>
            <person name="Pallen M.J."/>
        </authorList>
    </citation>
    <scope>NUCLEOTIDE SEQUENCE [LARGE SCALE GENOMIC DNA]</scope>
    <source>
        <strain evidence="11 12">Sa1BUA8</strain>
    </source>
</reference>
<comment type="caution">
    <text evidence="11">The sequence shown here is derived from an EMBL/GenBank/DDBJ whole genome shotgun (WGS) entry which is preliminary data.</text>
</comment>
<dbReference type="GO" id="GO:0030170">
    <property type="term" value="F:pyridoxal phosphate binding"/>
    <property type="evidence" value="ECO:0007669"/>
    <property type="project" value="InterPro"/>
</dbReference>
<evidence type="ECO:0000256" key="5">
    <source>
        <dbReference type="ARBA" id="ARBA00022650"/>
    </source>
</evidence>
<dbReference type="PIRSF" id="PIRSF000521">
    <property type="entry name" value="Transaminase_4ab_Lys_Orn"/>
    <property type="match status" value="1"/>
</dbReference>
<dbReference type="Proteomes" id="UP000822993">
    <property type="component" value="Unassembled WGS sequence"/>
</dbReference>
<comment type="cofactor">
    <cofactor evidence="1">
        <name>pyridoxal 5'-phosphate</name>
        <dbReference type="ChEBI" id="CHEBI:597326"/>
    </cofactor>
</comment>
<dbReference type="FunFam" id="3.40.640.10:FF:000011">
    <property type="entry name" value="Ornithine aminotransferase"/>
    <property type="match status" value="1"/>
</dbReference>
<comment type="pathway">
    <text evidence="2">Amino-acid biosynthesis; L-proline biosynthesis; L-glutamate 5-semialdehyde from L-ornithine: step 1/1.</text>
</comment>
<comment type="similarity">
    <text evidence="9">Belongs to the class-III pyridoxal-phosphate-dependent aminotransferase family.</text>
</comment>
<dbReference type="Gene3D" id="3.90.1150.10">
    <property type="entry name" value="Aspartate Aminotransferase, domain 1"/>
    <property type="match status" value="1"/>
</dbReference>
<dbReference type="InterPro" id="IPR015422">
    <property type="entry name" value="PyrdxlP-dep_Trfase_small"/>
</dbReference>
<dbReference type="InterPro" id="IPR015421">
    <property type="entry name" value="PyrdxlP-dep_Trfase_major"/>
</dbReference>
<dbReference type="NCBIfam" id="TIGR01885">
    <property type="entry name" value="Orn_aminotrans"/>
    <property type="match status" value="1"/>
</dbReference>
<proteinExistence type="inferred from homology"/>
<dbReference type="PANTHER" id="PTHR11986:SF18">
    <property type="entry name" value="ORNITHINE AMINOTRANSFERASE, MITOCHONDRIAL"/>
    <property type="match status" value="1"/>
</dbReference>
<evidence type="ECO:0000313" key="12">
    <source>
        <dbReference type="Proteomes" id="UP000822993"/>
    </source>
</evidence>
<dbReference type="CDD" id="cd00610">
    <property type="entry name" value="OAT_like"/>
    <property type="match status" value="1"/>
</dbReference>
<dbReference type="PANTHER" id="PTHR11986">
    <property type="entry name" value="AMINOTRANSFERASE CLASS III"/>
    <property type="match status" value="1"/>
</dbReference>
<dbReference type="InterPro" id="IPR050103">
    <property type="entry name" value="Class-III_PLP-dep_AT"/>
</dbReference>
<evidence type="ECO:0000256" key="3">
    <source>
        <dbReference type="ARBA" id="ARBA00012924"/>
    </source>
</evidence>
<name>A0A9D5UIG3_9CELL</name>
<dbReference type="AlphaFoldDB" id="A0A9D5UIG3"/>
<dbReference type="Gene3D" id="3.40.640.10">
    <property type="entry name" value="Type I PLP-dependent aspartate aminotransferase-like (Major domain)"/>
    <property type="match status" value="1"/>
</dbReference>
<evidence type="ECO:0000313" key="11">
    <source>
        <dbReference type="EMBL" id="MBE7701477.1"/>
    </source>
</evidence>
<dbReference type="GO" id="GO:0004587">
    <property type="term" value="F:ornithine aminotransferase activity"/>
    <property type="evidence" value="ECO:0007669"/>
    <property type="project" value="UniProtKB-EC"/>
</dbReference>
<dbReference type="InterPro" id="IPR005814">
    <property type="entry name" value="Aminotrans_3"/>
</dbReference>
<dbReference type="EC" id="2.6.1.13" evidence="3"/>
<dbReference type="EMBL" id="JACSPN010000020">
    <property type="protein sequence ID" value="MBE7701477.1"/>
    <property type="molecule type" value="Genomic_DNA"/>
</dbReference>
<evidence type="ECO:0000256" key="1">
    <source>
        <dbReference type="ARBA" id="ARBA00001933"/>
    </source>
</evidence>
<evidence type="ECO:0000256" key="8">
    <source>
        <dbReference type="ARBA" id="ARBA00030587"/>
    </source>
</evidence>
<evidence type="ECO:0000256" key="10">
    <source>
        <dbReference type="SAM" id="MobiDB-lite"/>
    </source>
</evidence>
<dbReference type="PROSITE" id="PS00600">
    <property type="entry name" value="AA_TRANSFER_CLASS_3"/>
    <property type="match status" value="1"/>
</dbReference>
<dbReference type="Pfam" id="PF00202">
    <property type="entry name" value="Aminotran_3"/>
    <property type="match status" value="1"/>
</dbReference>
<evidence type="ECO:0000256" key="4">
    <source>
        <dbReference type="ARBA" id="ARBA00022576"/>
    </source>
</evidence>
<keyword evidence="6 11" id="KW-0808">Transferase</keyword>
<evidence type="ECO:0000256" key="2">
    <source>
        <dbReference type="ARBA" id="ARBA00004998"/>
    </source>
</evidence>
<accession>A0A9D5UIG3</accession>
<sequence>MSAQSQAVPAAATTTGSAAPAAPDRATGATPSGGAHPGSLAHNYHPLPVTVATGEGAWVTDVDGRRYLDLLAGYSALNFGHRHPALIDAATEQLGRVTLTSRAFDHDLLHPFADRLTQLVGPLVQDGGPGAVPMMVPMNTGAEAVETAIKIARKWGYEVKGVPAGRASIVVGHGNFHGRTTTIVSFSDDPDARDGYDPFTPGFRLVPYGDAQAVADAIDETTVAVLMEPVQGESGVVVPPDDYWPALRRVCDERGVLLVADEIQSGLGRTGTTLACELWDVKPDLVTLGKALGGGVVPVSAVVGSSDVLGVLTPGTHGSTFGGNPLACAVGLAVVGLLETGEHQARARDLGTHLHARLARLVDEGLLTGVRGVGLWAGIDLDPARGTGRDLCEALLARGVLAKDTHGSTIRLAPPLVIDRPDLDLGMAALRDALTQLAADR</sequence>
<protein>
    <recommendedName>
        <fullName evidence="3">ornithine aminotransferase</fullName>
        <ecNumber evidence="3">2.6.1.13</ecNumber>
    </recommendedName>
    <alternativeName>
        <fullName evidence="8">Ornithine--oxo-acid aminotransferase</fullName>
    </alternativeName>
</protein>
<dbReference type="RefSeq" id="WP_193720725.1">
    <property type="nucleotide sequence ID" value="NZ_JACSPN010000020.1"/>
</dbReference>
<gene>
    <name evidence="11" type="primary">rocD</name>
    <name evidence="11" type="ORF">H9623_14385</name>
</gene>
<organism evidence="11 12">
    <name type="scientific">Oerskovia douganii</name>
    <dbReference type="NCBI Taxonomy" id="2762210"/>
    <lineage>
        <taxon>Bacteria</taxon>
        <taxon>Bacillati</taxon>
        <taxon>Actinomycetota</taxon>
        <taxon>Actinomycetes</taxon>
        <taxon>Micrococcales</taxon>
        <taxon>Cellulomonadaceae</taxon>
        <taxon>Oerskovia</taxon>
    </lineage>
</organism>
<keyword evidence="4 11" id="KW-0032">Aminotransferase</keyword>
<keyword evidence="12" id="KW-1185">Reference proteome</keyword>
<keyword evidence="5" id="KW-0028">Amino-acid biosynthesis</keyword>
<dbReference type="GO" id="GO:0042802">
    <property type="term" value="F:identical protein binding"/>
    <property type="evidence" value="ECO:0007669"/>
    <property type="project" value="TreeGrafter"/>
</dbReference>
<evidence type="ECO:0000256" key="7">
    <source>
        <dbReference type="ARBA" id="ARBA00022898"/>
    </source>
</evidence>
<dbReference type="InterPro" id="IPR010164">
    <property type="entry name" value="Orn_aminotrans"/>
</dbReference>